<dbReference type="EMBL" id="GGEC01071518">
    <property type="protein sequence ID" value="MBX52002.1"/>
    <property type="molecule type" value="Transcribed_RNA"/>
</dbReference>
<sequence>MNHHSYVAMVESGYLYRFQCLEAFIDTIGFYFHLIMFS</sequence>
<protein>
    <submittedName>
        <fullName evidence="1">Uncharacterized protein</fullName>
    </submittedName>
</protein>
<dbReference type="AlphaFoldDB" id="A0A2P2PB79"/>
<accession>A0A2P2PB79</accession>
<proteinExistence type="predicted"/>
<reference evidence="1" key="1">
    <citation type="submission" date="2018-02" db="EMBL/GenBank/DDBJ databases">
        <title>Rhizophora mucronata_Transcriptome.</title>
        <authorList>
            <person name="Meera S.P."/>
            <person name="Sreeshan A."/>
            <person name="Augustine A."/>
        </authorList>
    </citation>
    <scope>NUCLEOTIDE SEQUENCE</scope>
    <source>
        <tissue evidence="1">Leaf</tissue>
    </source>
</reference>
<evidence type="ECO:0000313" key="1">
    <source>
        <dbReference type="EMBL" id="MBX52002.1"/>
    </source>
</evidence>
<organism evidence="1">
    <name type="scientific">Rhizophora mucronata</name>
    <name type="common">Asiatic mangrove</name>
    <dbReference type="NCBI Taxonomy" id="61149"/>
    <lineage>
        <taxon>Eukaryota</taxon>
        <taxon>Viridiplantae</taxon>
        <taxon>Streptophyta</taxon>
        <taxon>Embryophyta</taxon>
        <taxon>Tracheophyta</taxon>
        <taxon>Spermatophyta</taxon>
        <taxon>Magnoliopsida</taxon>
        <taxon>eudicotyledons</taxon>
        <taxon>Gunneridae</taxon>
        <taxon>Pentapetalae</taxon>
        <taxon>rosids</taxon>
        <taxon>fabids</taxon>
        <taxon>Malpighiales</taxon>
        <taxon>Rhizophoraceae</taxon>
        <taxon>Rhizophora</taxon>
    </lineage>
</organism>
<name>A0A2P2PB79_RHIMU</name>